<dbReference type="InterPro" id="IPR052209">
    <property type="entry name" value="CbiZ"/>
</dbReference>
<dbReference type="PANTHER" id="PTHR35336:SF5">
    <property type="entry name" value="ADENOSYLCOBINAMIDE AMIDOHYDROLASE"/>
    <property type="match status" value="1"/>
</dbReference>
<dbReference type="InterPro" id="IPR002808">
    <property type="entry name" value="AdoCbi_amidolase"/>
</dbReference>
<dbReference type="EMBL" id="MVDE01000039">
    <property type="protein sequence ID" value="PKQ61938.1"/>
    <property type="molecule type" value="Genomic_DNA"/>
</dbReference>
<organism evidence="1 2">
    <name type="scientific">Labilibaculum manganireducens</name>
    <dbReference type="NCBI Taxonomy" id="1940525"/>
    <lineage>
        <taxon>Bacteria</taxon>
        <taxon>Pseudomonadati</taxon>
        <taxon>Bacteroidota</taxon>
        <taxon>Bacteroidia</taxon>
        <taxon>Marinilabiliales</taxon>
        <taxon>Marinifilaceae</taxon>
        <taxon>Labilibaculum</taxon>
    </lineage>
</organism>
<keyword evidence="2" id="KW-1185">Reference proteome</keyword>
<proteinExistence type="predicted"/>
<dbReference type="PANTHER" id="PTHR35336">
    <property type="entry name" value="ADENOSYLCOBINAMIDE AMIDOHYDROLASE"/>
    <property type="match status" value="1"/>
</dbReference>
<dbReference type="RefSeq" id="WP_101311279.1">
    <property type="nucleotide sequence ID" value="NZ_CAXXEE010000003.1"/>
</dbReference>
<evidence type="ECO:0008006" key="3">
    <source>
        <dbReference type="Google" id="ProtNLM"/>
    </source>
</evidence>
<dbReference type="Pfam" id="PF01955">
    <property type="entry name" value="CbiZ"/>
    <property type="match status" value="1"/>
</dbReference>
<evidence type="ECO:0000313" key="2">
    <source>
        <dbReference type="Proteomes" id="UP000233618"/>
    </source>
</evidence>
<protein>
    <recommendedName>
        <fullName evidence="3">Adenosylcobinamide amidohydrolase</fullName>
    </recommendedName>
</protein>
<dbReference type="AlphaFoldDB" id="A0A2N3HV75"/>
<comment type="caution">
    <text evidence="1">The sequence shown here is derived from an EMBL/GenBank/DDBJ whole genome shotgun (WGS) entry which is preliminary data.</text>
</comment>
<accession>A0A2N3HV75</accession>
<evidence type="ECO:0000313" key="1">
    <source>
        <dbReference type="EMBL" id="PKQ61938.1"/>
    </source>
</evidence>
<gene>
    <name evidence="1" type="ORF">BZG01_18175</name>
</gene>
<sequence>MKFSIELTDQFLHVEFKNPVRMVSSAILNGGCQIADHFLNTKVDANFKGERTDFESPDITLKGIADSQNWEGNCVGMMTAALMSSFRRIRVEKQGVWIEVFVTSGVSNARRAGDEADYQFVNEKCQKIGTINILVTTNANLSDAGMVECIMMVAEAKAACLQDLKVLSPVSGLLATGTGTDSTAIACGTGPIVQYCGKHVLFGEMLAKTTYEAIYKSLSATK</sequence>
<name>A0A2N3HV75_9BACT</name>
<reference evidence="1 2" key="1">
    <citation type="journal article" date="2017" name="Front. Microbiol.">
        <title>Labilibaculum manganireducens gen. nov., sp. nov. and Labilibaculum filiforme sp. nov., Novel Bacteroidetes Isolated from Subsurface Sediments of the Baltic Sea.</title>
        <authorList>
            <person name="Vandieken V."/>
            <person name="Marshall I.P."/>
            <person name="Niemann H."/>
            <person name="Engelen B."/>
            <person name="Cypionka H."/>
        </authorList>
    </citation>
    <scope>NUCLEOTIDE SEQUENCE [LARGE SCALE GENOMIC DNA]</scope>
    <source>
        <strain evidence="1 2">59.10-2M</strain>
    </source>
</reference>
<dbReference type="Proteomes" id="UP000233618">
    <property type="component" value="Unassembled WGS sequence"/>
</dbReference>